<dbReference type="HOGENOM" id="CLU_072524_0_0_11"/>
<gene>
    <name evidence="3" type="ORF">A605_06950</name>
</gene>
<keyword evidence="2" id="KW-1133">Transmembrane helix</keyword>
<evidence type="ECO:0000256" key="1">
    <source>
        <dbReference type="SAM" id="MobiDB-lite"/>
    </source>
</evidence>
<feature type="compositionally biased region" description="Low complexity" evidence="1">
    <location>
        <begin position="95"/>
        <end position="130"/>
    </location>
</feature>
<dbReference type="eggNOG" id="ENOG5030V8M">
    <property type="taxonomic scope" value="Bacteria"/>
</dbReference>
<dbReference type="STRING" id="1121362.A605_06950"/>
<organism evidence="3 4">
    <name type="scientific">Corynebacterium halotolerans YIM 70093 = DSM 44683</name>
    <dbReference type="NCBI Taxonomy" id="1121362"/>
    <lineage>
        <taxon>Bacteria</taxon>
        <taxon>Bacillati</taxon>
        <taxon>Actinomycetota</taxon>
        <taxon>Actinomycetes</taxon>
        <taxon>Mycobacteriales</taxon>
        <taxon>Corynebacteriaceae</taxon>
        <taxon>Corynebacterium</taxon>
    </lineage>
</organism>
<dbReference type="OrthoDB" id="4424380at2"/>
<feature type="transmembrane region" description="Helical" evidence="2">
    <location>
        <begin position="280"/>
        <end position="304"/>
    </location>
</feature>
<keyword evidence="2" id="KW-0812">Transmembrane</keyword>
<dbReference type="AlphaFoldDB" id="M1NSE6"/>
<proteinExistence type="predicted"/>
<name>M1NSE6_9CORY</name>
<evidence type="ECO:0000313" key="4">
    <source>
        <dbReference type="Proteomes" id="UP000011723"/>
    </source>
</evidence>
<keyword evidence="4" id="KW-1185">Reference proteome</keyword>
<evidence type="ECO:0000256" key="2">
    <source>
        <dbReference type="SAM" id="Phobius"/>
    </source>
</evidence>
<sequence>MAPGAVAQQLPELPAGISVPDVDLSAPISVPAGTTTSVDLGVPLQVDYRQDGWVVVSNGTGVSVTAPGEGSAQAAVPVTYAGRTATITLVAEAAESGASAGPVESAPDGEPTGDTGDTGDTGSSAGTGTDAADRPERAQAKPVDTADAELLNFDAVIEGRDIVVKLGIFEAADLYSRFKDTSRDGLKVRYVDTDGNIIEGVERDINAAARTMTLTYPEGQTPDNPFIIQLVRDDEAAEVIVTLTAPDAERAPGAASSQAGGSSDGNYAAAEGRSAGEGGWMGMGVVTVVGAVLALVVILLLLAFRRSRRARQ</sequence>
<feature type="region of interest" description="Disordered" evidence="1">
    <location>
        <begin position="95"/>
        <end position="143"/>
    </location>
</feature>
<dbReference type="EMBL" id="CP003697">
    <property type="protein sequence ID" value="AGF72392.1"/>
    <property type="molecule type" value="Genomic_DNA"/>
</dbReference>
<dbReference type="Proteomes" id="UP000011723">
    <property type="component" value="Chromosome"/>
</dbReference>
<protein>
    <submittedName>
        <fullName evidence="3">Uncharacterized protein</fullName>
    </submittedName>
</protein>
<keyword evidence="2" id="KW-0472">Membrane</keyword>
<accession>M1NSE6</accession>
<evidence type="ECO:0000313" key="3">
    <source>
        <dbReference type="EMBL" id="AGF72392.1"/>
    </source>
</evidence>
<dbReference type="PATRIC" id="fig|1121362.3.peg.1404"/>
<dbReference type="RefSeq" id="WP_015400811.1">
    <property type="nucleotide sequence ID" value="NC_020302.1"/>
</dbReference>
<reference evidence="3 4" key="1">
    <citation type="journal article" date="2012" name="Stand. Genomic Sci.">
        <title>Genome sequence of the halotolerant bacterium Corynebacterium halotolerans type strain YIM 70093(T) (= DSM 44683(T)).</title>
        <authorList>
            <person name="Ruckert C."/>
            <person name="Albersmeier A."/>
            <person name="Al-Dilaimi A."/>
            <person name="Niehaus K."/>
            <person name="Szczepanowski R."/>
            <person name="Kalinowski J."/>
        </authorList>
    </citation>
    <scope>NUCLEOTIDE SEQUENCE [LARGE SCALE GENOMIC DNA]</scope>
    <source>
        <strain evidence="3">YIM 70093</strain>
    </source>
</reference>
<dbReference type="KEGG" id="chn:A605_06950"/>